<keyword evidence="3 6" id="KW-1017">Isopeptide bond</keyword>
<evidence type="ECO:0000256" key="7">
    <source>
        <dbReference type="SAM" id="MobiDB-lite"/>
    </source>
</evidence>
<evidence type="ECO:0000256" key="2">
    <source>
        <dbReference type="ARBA" id="ARBA00015875"/>
    </source>
</evidence>
<dbReference type="Pfam" id="PF04110">
    <property type="entry name" value="APG12"/>
    <property type="match status" value="1"/>
</dbReference>
<dbReference type="InterPro" id="IPR007242">
    <property type="entry name" value="Atg12"/>
</dbReference>
<dbReference type="GO" id="GO:0000045">
    <property type="term" value="P:autophagosome assembly"/>
    <property type="evidence" value="ECO:0007669"/>
    <property type="project" value="InterPro"/>
</dbReference>
<dbReference type="PANTHER" id="PTHR13385:SF0">
    <property type="entry name" value="UBIQUITIN-LIKE PROTEIN ATG12"/>
    <property type="match status" value="1"/>
</dbReference>
<dbReference type="GO" id="GO:0015031">
    <property type="term" value="P:protein transport"/>
    <property type="evidence" value="ECO:0007669"/>
    <property type="project" value="UniProtKB-KW"/>
</dbReference>
<keyword evidence="6" id="KW-0813">Transport</keyword>
<dbReference type="Gene3D" id="3.10.20.90">
    <property type="entry name" value="Phosphatidylinositol 3-kinase Catalytic Subunit, Chain A, domain 1"/>
    <property type="match status" value="1"/>
</dbReference>
<keyword evidence="6" id="KW-0653">Protein transport</keyword>
<dbReference type="AlphaFoldDB" id="A0A177AJ14"/>
<dbReference type="PANTHER" id="PTHR13385">
    <property type="entry name" value="AUTOPHAGY PROTEIN 12"/>
    <property type="match status" value="1"/>
</dbReference>
<reference evidence="8" key="1">
    <citation type="submission" date="2016-03" db="EMBL/GenBank/DDBJ databases">
        <title>Updated assembly of Pseudogymnoascus destructans, the fungus causing white-nose syndrome of bats.</title>
        <authorList>
            <person name="Palmer J.M."/>
            <person name="Drees K.P."/>
            <person name="Foster J.T."/>
            <person name="Lindner D.L."/>
        </authorList>
    </citation>
    <scope>NUCLEOTIDE SEQUENCE [LARGE SCALE GENOMIC DNA]</scope>
    <source>
        <strain evidence="8">20631-21</strain>
    </source>
</reference>
<keyword evidence="5 6" id="KW-0072">Autophagy</keyword>
<evidence type="ECO:0000313" key="8">
    <source>
        <dbReference type="EMBL" id="OAF62068.1"/>
    </source>
</evidence>
<dbReference type="GO" id="GO:0000421">
    <property type="term" value="C:autophagosome membrane"/>
    <property type="evidence" value="ECO:0007669"/>
    <property type="project" value="TreeGrafter"/>
</dbReference>
<feature type="compositionally biased region" description="Low complexity" evidence="7">
    <location>
        <begin position="1"/>
        <end position="13"/>
    </location>
</feature>
<gene>
    <name evidence="8" type="primary">ATG12</name>
    <name evidence="8" type="ORF">VC83_01496</name>
</gene>
<accession>A0A177AJ14</accession>
<comment type="similarity">
    <text evidence="1 6">Belongs to the ATG12 family.</text>
</comment>
<feature type="region of interest" description="Disordered" evidence="7">
    <location>
        <begin position="1"/>
        <end position="24"/>
    </location>
</feature>
<comment type="function">
    <text evidence="6">Ubiquitin-like protein involved in cytoplasm to vacuole transport (Cvt), autophagy vesicles formation, mitophagy, and nucleophagy.</text>
</comment>
<dbReference type="SUPFAM" id="SSF54236">
    <property type="entry name" value="Ubiquitin-like"/>
    <property type="match status" value="1"/>
</dbReference>
<evidence type="ECO:0000256" key="1">
    <source>
        <dbReference type="ARBA" id="ARBA00007778"/>
    </source>
</evidence>
<keyword evidence="4 6" id="KW-0833">Ubl conjugation pathway</keyword>
<proteinExistence type="inferred from homology"/>
<dbReference type="GO" id="GO:0061723">
    <property type="term" value="P:glycophagy"/>
    <property type="evidence" value="ECO:0007669"/>
    <property type="project" value="TreeGrafter"/>
</dbReference>
<keyword evidence="6" id="KW-0472">Membrane</keyword>
<dbReference type="VEuPathDB" id="FungiDB:GMDG_02009"/>
<dbReference type="GO" id="GO:0034727">
    <property type="term" value="P:piecemeal microautophagy of the nucleus"/>
    <property type="evidence" value="ECO:0007669"/>
    <property type="project" value="TreeGrafter"/>
</dbReference>
<evidence type="ECO:0000256" key="3">
    <source>
        <dbReference type="ARBA" id="ARBA00022499"/>
    </source>
</evidence>
<dbReference type="GO" id="GO:0034274">
    <property type="term" value="C:Atg12-Atg5-Atg16 complex"/>
    <property type="evidence" value="ECO:0007669"/>
    <property type="project" value="TreeGrafter"/>
</dbReference>
<dbReference type="eggNOG" id="KOG3439">
    <property type="taxonomic scope" value="Eukaryota"/>
</dbReference>
<dbReference type="GO" id="GO:0000422">
    <property type="term" value="P:autophagy of mitochondrion"/>
    <property type="evidence" value="ECO:0007669"/>
    <property type="project" value="TreeGrafter"/>
</dbReference>
<evidence type="ECO:0000256" key="4">
    <source>
        <dbReference type="ARBA" id="ARBA00022786"/>
    </source>
</evidence>
<organism evidence="8">
    <name type="scientific">Pseudogymnoascus destructans</name>
    <dbReference type="NCBI Taxonomy" id="655981"/>
    <lineage>
        <taxon>Eukaryota</taxon>
        <taxon>Fungi</taxon>
        <taxon>Dikarya</taxon>
        <taxon>Ascomycota</taxon>
        <taxon>Pezizomycotina</taxon>
        <taxon>Leotiomycetes</taxon>
        <taxon>Thelebolales</taxon>
        <taxon>Thelebolaceae</taxon>
        <taxon>Pseudogymnoascus</taxon>
    </lineage>
</organism>
<dbReference type="GO" id="GO:0097352">
    <property type="term" value="P:autophagosome maturation"/>
    <property type="evidence" value="ECO:0007669"/>
    <property type="project" value="TreeGrafter"/>
</dbReference>
<dbReference type="Proteomes" id="UP000077154">
    <property type="component" value="Unassembled WGS sequence"/>
</dbReference>
<dbReference type="InterPro" id="IPR029071">
    <property type="entry name" value="Ubiquitin-like_domsf"/>
</dbReference>
<dbReference type="GeneID" id="36284585"/>
<dbReference type="EMBL" id="KV441388">
    <property type="protein sequence ID" value="OAF62068.1"/>
    <property type="molecule type" value="Genomic_DNA"/>
</dbReference>
<comment type="subunit">
    <text evidence="6">Forms a conjugate with ATG5.</text>
</comment>
<comment type="subcellular location">
    <subcellularLocation>
        <location evidence="6">Preautophagosomal structure membrane</location>
        <topology evidence="6">Peripheral membrane protein</topology>
    </subcellularLocation>
</comment>
<sequence>MSESSLPVRSSPSQATPIPDDDHEADLPLTMTASVVLASLPRDATAALKDAGAFDKPKVTVRFKAIGSAPILKQPVCRINATQRFEAVVAYLRRVVKCGPQDSVFLYVNNTFAPSLDEIVGNLHRVSPVFGSLELLQANVLGTAWD</sequence>
<protein>
    <recommendedName>
        <fullName evidence="2 6">Ubiquitin-like protein ATG12</fullName>
    </recommendedName>
</protein>
<dbReference type="RefSeq" id="XP_024327342.1">
    <property type="nucleotide sequence ID" value="XM_024465171.1"/>
</dbReference>
<dbReference type="CDD" id="cd01612">
    <property type="entry name" value="Ubl_ATG12"/>
    <property type="match status" value="1"/>
</dbReference>
<name>A0A177AJ14_9PEZI</name>
<evidence type="ECO:0000256" key="6">
    <source>
        <dbReference type="RuleBase" id="RU361201"/>
    </source>
</evidence>
<evidence type="ECO:0000256" key="5">
    <source>
        <dbReference type="ARBA" id="ARBA00023006"/>
    </source>
</evidence>
<dbReference type="GO" id="GO:0034045">
    <property type="term" value="C:phagophore assembly site membrane"/>
    <property type="evidence" value="ECO:0007669"/>
    <property type="project" value="UniProtKB-SubCell"/>
</dbReference>
<dbReference type="OrthoDB" id="10003551at2759"/>
<dbReference type="GO" id="GO:0019776">
    <property type="term" value="F:Atg8-family ligase activity"/>
    <property type="evidence" value="ECO:0007669"/>
    <property type="project" value="TreeGrafter"/>
</dbReference>